<feature type="region of interest" description="Disordered" evidence="1">
    <location>
        <begin position="138"/>
        <end position="158"/>
    </location>
</feature>
<dbReference type="KEGG" id="acab:QRX50_10945"/>
<evidence type="ECO:0000256" key="1">
    <source>
        <dbReference type="SAM" id="MobiDB-lite"/>
    </source>
</evidence>
<feature type="compositionally biased region" description="Basic and acidic residues" evidence="1">
    <location>
        <begin position="149"/>
        <end position="158"/>
    </location>
</feature>
<dbReference type="EMBL" id="CP127294">
    <property type="protein sequence ID" value="WIX81233.1"/>
    <property type="molecule type" value="Genomic_DNA"/>
</dbReference>
<feature type="chain" id="PRO_5040751668" description="Lipoprotein" evidence="2">
    <location>
        <begin position="26"/>
        <end position="158"/>
    </location>
</feature>
<keyword evidence="2" id="KW-0732">Signal</keyword>
<dbReference type="Proteomes" id="UP001236014">
    <property type="component" value="Chromosome"/>
</dbReference>
<keyword evidence="4" id="KW-1185">Reference proteome</keyword>
<proteinExistence type="predicted"/>
<evidence type="ECO:0000256" key="2">
    <source>
        <dbReference type="SAM" id="SignalP"/>
    </source>
</evidence>
<feature type="signal peptide" evidence="2">
    <location>
        <begin position="1"/>
        <end position="25"/>
    </location>
</feature>
<organism evidence="3 4">
    <name type="scientific">Amycolatopsis carbonis</name>
    <dbReference type="NCBI Taxonomy" id="715471"/>
    <lineage>
        <taxon>Bacteria</taxon>
        <taxon>Bacillati</taxon>
        <taxon>Actinomycetota</taxon>
        <taxon>Actinomycetes</taxon>
        <taxon>Pseudonocardiales</taxon>
        <taxon>Pseudonocardiaceae</taxon>
        <taxon>Amycolatopsis</taxon>
    </lineage>
</organism>
<accession>A0A9Y2MY22</accession>
<name>A0A9Y2MY22_9PSEU</name>
<evidence type="ECO:0000313" key="4">
    <source>
        <dbReference type="Proteomes" id="UP001236014"/>
    </source>
</evidence>
<gene>
    <name evidence="3" type="ORF">QRX50_10945</name>
</gene>
<dbReference type="AlphaFoldDB" id="A0A9Y2MY22"/>
<sequence length="158" mass="16528">MMRLRRMLAGACGLMALAVCGTACGSPADKLQPIATSAVREKASGALGELRGATPRTPESIERAVTNVLLKWNTGGATVLLEKDVPVTGRFSARFAFLALVGDGFVGQYVQYAVRLCVSYSGEVGRIGSVEMADLTCPPGLPDPSDSVPVDREVKLTG</sequence>
<evidence type="ECO:0008006" key="5">
    <source>
        <dbReference type="Google" id="ProtNLM"/>
    </source>
</evidence>
<reference evidence="3 4" key="1">
    <citation type="submission" date="2023-06" db="EMBL/GenBank/DDBJ databases">
        <authorList>
            <person name="Oyuntsetseg B."/>
            <person name="Kim S.B."/>
        </authorList>
    </citation>
    <scope>NUCLEOTIDE SEQUENCE [LARGE SCALE GENOMIC DNA]</scope>
    <source>
        <strain evidence="3 4">2-15</strain>
    </source>
</reference>
<evidence type="ECO:0000313" key="3">
    <source>
        <dbReference type="EMBL" id="WIX81233.1"/>
    </source>
</evidence>
<protein>
    <recommendedName>
        <fullName evidence="5">Lipoprotein</fullName>
    </recommendedName>
</protein>
<dbReference type="RefSeq" id="WP_285971839.1">
    <property type="nucleotide sequence ID" value="NZ_CP127294.1"/>
</dbReference>